<name>A0A183QM11_9TREM</name>
<dbReference type="GO" id="GO:0005634">
    <property type="term" value="C:nucleus"/>
    <property type="evidence" value="ECO:0007669"/>
    <property type="project" value="TreeGrafter"/>
</dbReference>
<sequence>MSTLAKPGIKYQPPDWFTNSFALSANSQRQREASEQIRQETRSLRLAAALKSKWDEFNNTTRLADRINAIKDLKDILELAHSQLDAEISMVNLGKEAVEKQMRNIITPKECVTECLTLRDKRKRIDNVEDAPEVQLKKEKEVIDKSNKKLQQKVDEAFERMILLKEARQQVLLDLQDKHAAMDIDIEQYKLRPNCPGVSFKPNPTRIPKGTTTPQQWEEFTRYNWKRAQAEIRSGQRLREAIYLTLCQVSNDLEAQAQATEFALRQRKHDFEQALDELKWQKKQIEDEMSEMENDLDQLEKAIQGLIPMGKLAQTRLERRTYRPGVELCRDSVQYGLTDEVRQIEVTNEALLEKQRQARHALNALHKQLNRINDDITLKEESLQIENDCLNLRHQRMDRKQPENDFNPNEMESYKFEDKKLIDKPPTFIERHVAEKLLA</sequence>
<dbReference type="Proteomes" id="UP000050792">
    <property type="component" value="Unassembled WGS sequence"/>
</dbReference>
<protein>
    <recommendedName>
        <fullName evidence="3">Tektin</fullName>
    </recommendedName>
</protein>
<accession>A0A183QM11</accession>
<dbReference type="InterPro" id="IPR000435">
    <property type="entry name" value="Tektins"/>
</dbReference>
<comment type="similarity">
    <text evidence="1 3">Belongs to the tektin family.</text>
</comment>
<dbReference type="AlphaFoldDB" id="A0A183QM11"/>
<dbReference type="WBParaSite" id="SRDH1_88730.1">
    <property type="protein sequence ID" value="SRDH1_88730.1"/>
    <property type="gene ID" value="SRDH1_88730"/>
</dbReference>
<keyword evidence="4" id="KW-1185">Reference proteome</keyword>
<dbReference type="GO" id="GO:0015630">
    <property type="term" value="C:microtubule cytoskeleton"/>
    <property type="evidence" value="ECO:0007669"/>
    <property type="project" value="UniProtKB-UniRule"/>
</dbReference>
<comment type="subcellular location">
    <subcellularLocation>
        <location evidence="3">Cytoplasm</location>
        <location evidence="3">Cytoskeleton</location>
        <location evidence="3">Cilium axoneme</location>
    </subcellularLocation>
</comment>
<dbReference type="GO" id="GO:0005930">
    <property type="term" value="C:axoneme"/>
    <property type="evidence" value="ECO:0007669"/>
    <property type="project" value="UniProtKB-SubCell"/>
</dbReference>
<keyword evidence="3" id="KW-0282">Flagellum</keyword>
<keyword evidence="3" id="KW-0966">Cell projection</keyword>
<dbReference type="PRINTS" id="PR00511">
    <property type="entry name" value="TEKTIN"/>
</dbReference>
<dbReference type="GO" id="GO:0060271">
    <property type="term" value="P:cilium assembly"/>
    <property type="evidence" value="ECO:0007669"/>
    <property type="project" value="UniProtKB-UniRule"/>
</dbReference>
<evidence type="ECO:0000256" key="2">
    <source>
        <dbReference type="ARBA" id="ARBA00022490"/>
    </source>
</evidence>
<evidence type="ECO:0000313" key="5">
    <source>
        <dbReference type="WBParaSite" id="SRDH1_88730.1"/>
    </source>
</evidence>
<evidence type="ECO:0000313" key="4">
    <source>
        <dbReference type="Proteomes" id="UP000050792"/>
    </source>
</evidence>
<dbReference type="PANTHER" id="PTHR19960">
    <property type="entry name" value="TEKTIN"/>
    <property type="match status" value="1"/>
</dbReference>
<reference evidence="4" key="1">
    <citation type="submission" date="2022-06" db="EMBL/GenBank/DDBJ databases">
        <authorList>
            <person name="Berger JAMES D."/>
            <person name="Berger JAMES D."/>
        </authorList>
    </citation>
    <scope>NUCLEOTIDE SEQUENCE [LARGE SCALE GENOMIC DNA]</scope>
</reference>
<proteinExistence type="inferred from homology"/>
<organism evidence="4 5">
    <name type="scientific">Schistosoma rodhaini</name>
    <dbReference type="NCBI Taxonomy" id="6188"/>
    <lineage>
        <taxon>Eukaryota</taxon>
        <taxon>Metazoa</taxon>
        <taxon>Spiralia</taxon>
        <taxon>Lophotrochozoa</taxon>
        <taxon>Platyhelminthes</taxon>
        <taxon>Trematoda</taxon>
        <taxon>Digenea</taxon>
        <taxon>Strigeidida</taxon>
        <taxon>Schistosomatoidea</taxon>
        <taxon>Schistosomatidae</taxon>
        <taxon>Schistosoma</taxon>
    </lineage>
</organism>
<dbReference type="PANTHER" id="PTHR19960:SF7">
    <property type="entry name" value="TEKTIN"/>
    <property type="match status" value="1"/>
</dbReference>
<keyword evidence="2" id="KW-0963">Cytoplasm</keyword>
<dbReference type="Pfam" id="PF03148">
    <property type="entry name" value="Tektin"/>
    <property type="match status" value="1"/>
</dbReference>
<evidence type="ECO:0000256" key="1">
    <source>
        <dbReference type="ARBA" id="ARBA00007209"/>
    </source>
</evidence>
<evidence type="ECO:0000256" key="3">
    <source>
        <dbReference type="RuleBase" id="RU367040"/>
    </source>
</evidence>
<reference evidence="5" key="2">
    <citation type="submission" date="2023-11" db="UniProtKB">
        <authorList>
            <consortium name="WormBaseParasite"/>
        </authorList>
    </citation>
    <scope>IDENTIFICATION</scope>
</reference>
<dbReference type="InterPro" id="IPR048256">
    <property type="entry name" value="Tektin-like"/>
</dbReference>
<dbReference type="GO" id="GO:0060294">
    <property type="term" value="P:cilium movement involved in cell motility"/>
    <property type="evidence" value="ECO:0007669"/>
    <property type="project" value="UniProtKB-UniRule"/>
</dbReference>
<keyword evidence="3" id="KW-0969">Cilium</keyword>